<comment type="caution">
    <text evidence="4">The sequence shown here is derived from an EMBL/GenBank/DDBJ whole genome shotgun (WGS) entry which is preliminary data.</text>
</comment>
<dbReference type="InterPro" id="IPR016085">
    <property type="entry name" value="Protease_inh_B-barrel_dom"/>
</dbReference>
<dbReference type="Pfam" id="PF02974">
    <property type="entry name" value="Inh"/>
    <property type="match status" value="1"/>
</dbReference>
<gene>
    <name evidence="4" type="ORF">JQ619_27225</name>
</gene>
<evidence type="ECO:0000259" key="3">
    <source>
        <dbReference type="Pfam" id="PF02974"/>
    </source>
</evidence>
<keyword evidence="1 2" id="KW-0732">Signal</keyword>
<name>A0ABS5GFS7_9BRAD</name>
<protein>
    <submittedName>
        <fullName evidence="4">AprI/Inh family metalloprotease inhibitor</fullName>
    </submittedName>
</protein>
<sequence>MLRRNVRAKSIVIAFAFLHATSADAARVIKIQNIAGNYIFADGSAAHQYKCKIKLSLEKEGENYHLDIPPACRERLAVQSVSAWRFRPETNMIVFFSDGGSPILAFAENEELEAGSGGFYFDESLGDGKMGSRYIQQLAR</sequence>
<dbReference type="Gene3D" id="2.40.128.10">
    <property type="match status" value="1"/>
</dbReference>
<dbReference type="RefSeq" id="WP_172236246.1">
    <property type="nucleotide sequence ID" value="NZ_JABFDP010000007.1"/>
</dbReference>
<evidence type="ECO:0000256" key="1">
    <source>
        <dbReference type="ARBA" id="ARBA00022729"/>
    </source>
</evidence>
<dbReference type="Proteomes" id="UP001314635">
    <property type="component" value="Unassembled WGS sequence"/>
</dbReference>
<keyword evidence="4" id="KW-0481">Metalloenzyme inhibitor</keyword>
<evidence type="ECO:0000313" key="5">
    <source>
        <dbReference type="Proteomes" id="UP001314635"/>
    </source>
</evidence>
<keyword evidence="5" id="KW-1185">Reference proteome</keyword>
<dbReference type="SUPFAM" id="SSF50882">
    <property type="entry name" value="beta-Barrel protease inhibitors"/>
    <property type="match status" value="1"/>
</dbReference>
<proteinExistence type="predicted"/>
<dbReference type="GO" id="GO:0030414">
    <property type="term" value="F:peptidase inhibitor activity"/>
    <property type="evidence" value="ECO:0007669"/>
    <property type="project" value="UniProtKB-KW"/>
</dbReference>
<feature type="chain" id="PRO_5046464816" evidence="2">
    <location>
        <begin position="26"/>
        <end position="140"/>
    </location>
</feature>
<keyword evidence="4" id="KW-0646">Protease inhibitor</keyword>
<feature type="signal peptide" evidence="2">
    <location>
        <begin position="1"/>
        <end position="25"/>
    </location>
</feature>
<accession>A0ABS5GFS7</accession>
<evidence type="ECO:0000256" key="2">
    <source>
        <dbReference type="SAM" id="SignalP"/>
    </source>
</evidence>
<dbReference type="EMBL" id="JAFCLK010000029">
    <property type="protein sequence ID" value="MBR1139456.1"/>
    <property type="molecule type" value="Genomic_DNA"/>
</dbReference>
<evidence type="ECO:0000313" key="4">
    <source>
        <dbReference type="EMBL" id="MBR1139456.1"/>
    </source>
</evidence>
<dbReference type="InterPro" id="IPR021140">
    <property type="entry name" value="Inh/Omp19"/>
</dbReference>
<organism evidence="4 5">
    <name type="scientific">Bradyrhizobium denitrificans</name>
    <dbReference type="NCBI Taxonomy" id="2734912"/>
    <lineage>
        <taxon>Bacteria</taxon>
        <taxon>Pseudomonadati</taxon>
        <taxon>Pseudomonadota</taxon>
        <taxon>Alphaproteobacteria</taxon>
        <taxon>Hyphomicrobiales</taxon>
        <taxon>Nitrobacteraceae</taxon>
        <taxon>Bradyrhizobium</taxon>
    </lineage>
</organism>
<feature type="domain" description="Alkaline proteinase inhibitor/ Outer membrane lipoprotein Omp19" evidence="3">
    <location>
        <begin position="45"/>
        <end position="111"/>
    </location>
</feature>
<reference evidence="5" key="1">
    <citation type="journal article" date="2021" name="ISME J.">
        <title>Evolutionary origin and ecological implication of a unique nif island in free-living Bradyrhizobium lineages.</title>
        <authorList>
            <person name="Tao J."/>
        </authorList>
    </citation>
    <scope>NUCLEOTIDE SEQUENCE [LARGE SCALE GENOMIC DNA]</scope>
    <source>
        <strain evidence="5">SZCCT0094</strain>
    </source>
</reference>
<keyword evidence="4" id="KW-0483">Metalloprotease inhibitor</keyword>